<dbReference type="OrthoDB" id="5122142at2"/>
<name>A0A4R9BJ47_9MICO</name>
<accession>A0A4R9BJ47</accession>
<sequence>MQRVRRSARHAAGGHGGRMRSAALRWPAVLSAAGLTLVLLATSEIGGTAAFLNASAAASPAAAVITSGTADLTVSALSLPATALYPGLTLYGAVTASNTGDVPLTLRVSGLTVTGTPTNDLSTSLVVGIGAAGSTAACTAGTVAPGWSGSVAAQTAGPVGVILRAGAPQVLCVSVTLPLAAPATSQGQSAANVGLRLTGIAD</sequence>
<dbReference type="Proteomes" id="UP000298468">
    <property type="component" value="Unassembled WGS sequence"/>
</dbReference>
<evidence type="ECO:0008006" key="3">
    <source>
        <dbReference type="Google" id="ProtNLM"/>
    </source>
</evidence>
<dbReference type="RefSeq" id="WP_134642232.1">
    <property type="nucleotide sequence ID" value="NZ_SOHM01000036.1"/>
</dbReference>
<evidence type="ECO:0000313" key="1">
    <source>
        <dbReference type="EMBL" id="TFD85448.1"/>
    </source>
</evidence>
<keyword evidence="2" id="KW-1185">Reference proteome</keyword>
<comment type="caution">
    <text evidence="1">The sequence shown here is derived from an EMBL/GenBank/DDBJ whole genome shotgun (WGS) entry which is preliminary data.</text>
</comment>
<dbReference type="AlphaFoldDB" id="A0A4R9BJ47"/>
<organism evidence="1 2">
    <name type="scientific">Cryobacterium lactosi</name>
    <dbReference type="NCBI Taxonomy" id="1259202"/>
    <lineage>
        <taxon>Bacteria</taxon>
        <taxon>Bacillati</taxon>
        <taxon>Actinomycetota</taxon>
        <taxon>Actinomycetes</taxon>
        <taxon>Micrococcales</taxon>
        <taxon>Microbacteriaceae</taxon>
        <taxon>Cryobacterium</taxon>
    </lineage>
</organism>
<dbReference type="EMBL" id="SOHM01000036">
    <property type="protein sequence ID" value="TFD85448.1"/>
    <property type="molecule type" value="Genomic_DNA"/>
</dbReference>
<proteinExistence type="predicted"/>
<reference evidence="1 2" key="1">
    <citation type="submission" date="2019-03" db="EMBL/GenBank/DDBJ databases">
        <title>Genomics of glacier-inhabiting Cryobacterium strains.</title>
        <authorList>
            <person name="Liu Q."/>
            <person name="Xin Y.-H."/>
        </authorList>
    </citation>
    <scope>NUCLEOTIDE SEQUENCE [LARGE SCALE GENOMIC DNA]</scope>
    <source>
        <strain evidence="1 2">Sr59</strain>
    </source>
</reference>
<evidence type="ECO:0000313" key="2">
    <source>
        <dbReference type="Proteomes" id="UP000298468"/>
    </source>
</evidence>
<protein>
    <recommendedName>
        <fullName evidence="3">DUF11 domain-containing protein</fullName>
    </recommendedName>
</protein>
<gene>
    <name evidence="1" type="ORF">E3T61_18005</name>
</gene>